<dbReference type="Proteomes" id="UP000027946">
    <property type="component" value="Unassembled WGS sequence"/>
</dbReference>
<keyword evidence="1 2" id="KW-0238">DNA-binding</keyword>
<feature type="domain" description="HTH tetR-type" evidence="3">
    <location>
        <begin position="7"/>
        <end position="67"/>
    </location>
</feature>
<dbReference type="EMBL" id="JJMM01000010">
    <property type="protein sequence ID" value="KDR95786.1"/>
    <property type="molecule type" value="Genomic_DNA"/>
</dbReference>
<dbReference type="PANTHER" id="PTHR43479">
    <property type="entry name" value="ACREF/ENVCD OPERON REPRESSOR-RELATED"/>
    <property type="match status" value="1"/>
</dbReference>
<dbReference type="Gene3D" id="1.10.357.10">
    <property type="entry name" value="Tetracycline Repressor, domain 2"/>
    <property type="match status" value="1"/>
</dbReference>
<reference evidence="4 5" key="1">
    <citation type="submission" date="2014-03" db="EMBL/GenBank/DDBJ databases">
        <title>Genome sequence of Clostridium litorale W6, DSM 5388.</title>
        <authorList>
            <person name="Poehlein A."/>
            <person name="Jagirdar A."/>
            <person name="Khonsari B."/>
            <person name="Chibani C.M."/>
            <person name="Gutierrez Gutierrez D.A."/>
            <person name="Davydova E."/>
            <person name="Alghaithi H.S."/>
            <person name="Nair K.P."/>
            <person name="Dhamotharan K."/>
            <person name="Chandran L."/>
            <person name="G W."/>
            <person name="Daniel R."/>
        </authorList>
    </citation>
    <scope>NUCLEOTIDE SEQUENCE [LARGE SCALE GENOMIC DNA]</scope>
    <source>
        <strain evidence="4 5">W6</strain>
    </source>
</reference>
<dbReference type="RefSeq" id="WP_038264344.1">
    <property type="nucleotide sequence ID" value="NZ_JJMM01000010.1"/>
</dbReference>
<proteinExistence type="predicted"/>
<organism evidence="4 5">
    <name type="scientific">Peptoclostridium litorale DSM 5388</name>
    <dbReference type="NCBI Taxonomy" id="1121324"/>
    <lineage>
        <taxon>Bacteria</taxon>
        <taxon>Bacillati</taxon>
        <taxon>Bacillota</taxon>
        <taxon>Clostridia</taxon>
        <taxon>Peptostreptococcales</taxon>
        <taxon>Peptoclostridiaceae</taxon>
        <taxon>Peptoclostridium</taxon>
    </lineage>
</organism>
<dbReference type="InterPro" id="IPR050624">
    <property type="entry name" value="HTH-type_Tx_Regulator"/>
</dbReference>
<dbReference type="eggNOG" id="COG1309">
    <property type="taxonomic scope" value="Bacteria"/>
</dbReference>
<evidence type="ECO:0000313" key="4">
    <source>
        <dbReference type="EMBL" id="KDR95786.1"/>
    </source>
</evidence>
<evidence type="ECO:0000256" key="2">
    <source>
        <dbReference type="PROSITE-ProRule" id="PRU00335"/>
    </source>
</evidence>
<dbReference type="AlphaFoldDB" id="A0A069RFJ6"/>
<sequence length="194" mass="22669">MARQVDPNKIEKVKEAAIEMMIQYGYKGTSIASIAKKAGVSVGYLYRHYSGKEELIEELIESYLEETKRDFEDTIAKSESFYDLIYSFVKGLFELAKTDILKLKFIITLIFEYDFSTMNEKKKQEQCAMIEKMMEKKLDTENLNENTTVEDIMIVIFTIPLSFLADKIMQENYKELLTEKLARRIAHMCFRALT</sequence>
<name>A0A069RFJ6_PEPLI</name>
<evidence type="ECO:0000256" key="1">
    <source>
        <dbReference type="ARBA" id="ARBA00023125"/>
    </source>
</evidence>
<dbReference type="InterPro" id="IPR009057">
    <property type="entry name" value="Homeodomain-like_sf"/>
</dbReference>
<dbReference type="GO" id="GO:0003677">
    <property type="term" value="F:DNA binding"/>
    <property type="evidence" value="ECO:0007669"/>
    <property type="project" value="UniProtKB-UniRule"/>
</dbReference>
<dbReference type="STRING" id="1121324.CLIT_10c05130"/>
<evidence type="ECO:0000313" key="5">
    <source>
        <dbReference type="Proteomes" id="UP000027946"/>
    </source>
</evidence>
<keyword evidence="5" id="KW-1185">Reference proteome</keyword>
<dbReference type="InterPro" id="IPR001647">
    <property type="entry name" value="HTH_TetR"/>
</dbReference>
<feature type="DNA-binding region" description="H-T-H motif" evidence="2">
    <location>
        <begin position="30"/>
        <end position="49"/>
    </location>
</feature>
<dbReference type="PANTHER" id="PTHR43479:SF11">
    <property type="entry name" value="ACREF_ENVCD OPERON REPRESSOR-RELATED"/>
    <property type="match status" value="1"/>
</dbReference>
<protein>
    <recommendedName>
        <fullName evidence="3">HTH tetR-type domain-containing protein</fullName>
    </recommendedName>
</protein>
<gene>
    <name evidence="4" type="ORF">CLIT_10c05130</name>
</gene>
<accession>A0A069RFJ6</accession>
<evidence type="ECO:0000259" key="3">
    <source>
        <dbReference type="PROSITE" id="PS50977"/>
    </source>
</evidence>
<dbReference type="Pfam" id="PF00440">
    <property type="entry name" value="TetR_N"/>
    <property type="match status" value="1"/>
</dbReference>
<dbReference type="PRINTS" id="PR00455">
    <property type="entry name" value="HTHTETR"/>
</dbReference>
<dbReference type="SUPFAM" id="SSF46689">
    <property type="entry name" value="Homeodomain-like"/>
    <property type="match status" value="1"/>
</dbReference>
<comment type="caution">
    <text evidence="4">The sequence shown here is derived from an EMBL/GenBank/DDBJ whole genome shotgun (WGS) entry which is preliminary data.</text>
</comment>
<dbReference type="PROSITE" id="PS50977">
    <property type="entry name" value="HTH_TETR_2"/>
    <property type="match status" value="1"/>
</dbReference>